<dbReference type="Gene3D" id="3.30.420.360">
    <property type="match status" value="1"/>
</dbReference>
<dbReference type="InterPro" id="IPR051060">
    <property type="entry name" value="Carbamoyltrans_HypF-like"/>
</dbReference>
<dbReference type="PIRSF" id="PIRSF006256">
    <property type="entry name" value="CMPcnvr_hdrg_mat"/>
    <property type="match status" value="1"/>
</dbReference>
<evidence type="ECO:0000256" key="1">
    <source>
        <dbReference type="ARBA" id="ARBA00004711"/>
    </source>
</evidence>
<comment type="catalytic activity">
    <reaction evidence="9">
        <text>an acyl phosphate + H2O = a carboxylate + phosphate + H(+)</text>
        <dbReference type="Rhea" id="RHEA:14965"/>
        <dbReference type="ChEBI" id="CHEBI:15377"/>
        <dbReference type="ChEBI" id="CHEBI:15378"/>
        <dbReference type="ChEBI" id="CHEBI:29067"/>
        <dbReference type="ChEBI" id="CHEBI:43474"/>
        <dbReference type="ChEBI" id="CHEBI:59918"/>
        <dbReference type="EC" id="3.6.1.7"/>
    </reaction>
</comment>
<evidence type="ECO:0000256" key="8">
    <source>
        <dbReference type="PIRNR" id="PIRNR006256"/>
    </source>
</evidence>
<evidence type="ECO:0000256" key="7">
    <source>
        <dbReference type="ARBA" id="ARBA00048220"/>
    </source>
</evidence>
<sequence>MYGVVQGVGFRPFVHATATGLGLAGSVRNDSAGVQTEVEGPWEAVEEFGRLLRENAPPLAQIERVTVDALPPRGERDFTIAPSGPAAAGRTQAPADTATCAECLRELADPADRRYRHPFITCTHCGPRFTIITDLPYDRPVTTMAGFPMCADCEREYTDPTDRRFHAQPIACPACGPRLEFLAPDGRRASGDEEALAGAARLLADGGVLAVKGIGGYHLACLATDEAAVATLRRRKRRGDKPFAVMAADLATARGIVELDDAETRLLTSPARPIVLARRRADPRPRPADAVAPGNPDLGLMLPYTPVHHLLFGPRPRGAGDAGLPGIAVLVMTSGNLAGEPIAADDADAARRLAHLADGWLRHDRPIHIPCDDSVVRVVDGIEVMVRRSRGYAPLPVRLPFAVAPTLAVGADLKNSCCLGSGRSAWLSGHVGDMDDLATLAAFDGAVTHLEHLTGTRPLRLAADAHPGYRSRAWATERSRARSARTDGRPAPDSPARPVRFVQHHHAHIAAAMVERGLDGTTPVIGFAFDGTGYGTDGTVWGGEVLIADYLGFRRFAHLGHVPLAGGDASVRRPYRMALTHLAAAGIAWEPDLPPVAAAPPNEREVLARQLRGGLGVVPTSSVGRLFDAVSALLGVRQTVDFDAQAAIELEARSRGATADGRPYRFELREPAAAGGPLIADPGPVVRAVVADWRGGVDGATAGARFHEALVALVVTLAQRARRDLGLETVALAGGVFLNALLLASARRALLGAGFDVVVSRSVPPDDGGLALGQLVVAAAGDRLEREARPAGPAVADRKR</sequence>
<evidence type="ECO:0000256" key="5">
    <source>
        <dbReference type="ARBA" id="ARBA00022771"/>
    </source>
</evidence>
<dbReference type="GO" id="GO:0016874">
    <property type="term" value="F:ligase activity"/>
    <property type="evidence" value="ECO:0007669"/>
    <property type="project" value="UniProtKB-UniRule"/>
</dbReference>
<name>A0A937RME8_9ACTN</name>
<dbReference type="InterPro" id="IPR011125">
    <property type="entry name" value="Znf_HypF"/>
</dbReference>
<feature type="domain" description="Acylphosphatase-like" evidence="11">
    <location>
        <begin position="1"/>
        <end position="82"/>
    </location>
</feature>
<accession>A0A937RME8</accession>
<dbReference type="Pfam" id="PF00708">
    <property type="entry name" value="Acylphosphatase"/>
    <property type="match status" value="1"/>
</dbReference>
<dbReference type="PANTHER" id="PTHR42959:SF1">
    <property type="entry name" value="CARBAMOYLTRANSFERASE HYPF"/>
    <property type="match status" value="1"/>
</dbReference>
<dbReference type="EC" id="6.2.-.-" evidence="8"/>
<proteinExistence type="inferred from homology"/>
<gene>
    <name evidence="13" type="primary">hypF</name>
    <name evidence="13" type="ORF">I7412_22990</name>
</gene>
<dbReference type="SUPFAM" id="SSF54975">
    <property type="entry name" value="Acylphosphatase/BLUF domain-like"/>
    <property type="match status" value="1"/>
</dbReference>
<protein>
    <recommendedName>
        <fullName evidence="8">Carbamoyltransferase</fullName>
        <ecNumber evidence="8">6.2.-.-</ecNumber>
    </recommendedName>
</protein>
<dbReference type="Pfam" id="PF17788">
    <property type="entry name" value="HypF_C"/>
    <property type="match status" value="1"/>
</dbReference>
<keyword evidence="4" id="KW-0479">Metal-binding</keyword>
<dbReference type="PANTHER" id="PTHR42959">
    <property type="entry name" value="CARBAMOYLTRANSFERASE"/>
    <property type="match status" value="1"/>
</dbReference>
<keyword evidence="5" id="KW-0863">Zinc-finger</keyword>
<dbReference type="Gene3D" id="3.30.420.40">
    <property type="match status" value="1"/>
</dbReference>
<dbReference type="Pfam" id="PF01300">
    <property type="entry name" value="Sua5_yciO_yrdC"/>
    <property type="match status" value="1"/>
</dbReference>
<evidence type="ECO:0000259" key="11">
    <source>
        <dbReference type="PROSITE" id="PS51160"/>
    </source>
</evidence>
<comment type="caution">
    <text evidence="13">The sequence shown here is derived from an EMBL/GenBank/DDBJ whole genome shotgun (WGS) entry which is preliminary data.</text>
</comment>
<keyword evidence="3" id="KW-0436">Ligase</keyword>
<dbReference type="InterPro" id="IPR041440">
    <property type="entry name" value="HypF_C"/>
</dbReference>
<evidence type="ECO:0000256" key="9">
    <source>
        <dbReference type="PROSITE-ProRule" id="PRU00520"/>
    </source>
</evidence>
<dbReference type="PROSITE" id="PS51163">
    <property type="entry name" value="YRDC"/>
    <property type="match status" value="1"/>
</dbReference>
<dbReference type="GO" id="GO:0003998">
    <property type="term" value="F:acylphosphatase activity"/>
    <property type="evidence" value="ECO:0007669"/>
    <property type="project" value="UniProtKB-EC"/>
</dbReference>
<evidence type="ECO:0000256" key="4">
    <source>
        <dbReference type="ARBA" id="ARBA00022723"/>
    </source>
</evidence>
<dbReference type="InterPro" id="IPR036046">
    <property type="entry name" value="Acylphosphatase-like_dom_sf"/>
</dbReference>
<comment type="pathway">
    <text evidence="1">Protein modification; [NiFe] hydrogenase maturation.</text>
</comment>
<dbReference type="InterPro" id="IPR055128">
    <property type="entry name" value="HypF_C_2"/>
</dbReference>
<dbReference type="GO" id="GO:0003725">
    <property type="term" value="F:double-stranded RNA binding"/>
    <property type="evidence" value="ECO:0007669"/>
    <property type="project" value="InterPro"/>
</dbReference>
<dbReference type="EMBL" id="JAEACQ010000240">
    <property type="protein sequence ID" value="MBL7629979.1"/>
    <property type="molecule type" value="Genomic_DNA"/>
</dbReference>
<comment type="catalytic activity">
    <reaction evidence="7">
        <text>C-terminal L-cysteinyl-[HypE protein] + carbamoyl phosphate + ATP + H2O = C-terminal S-carboxamide-L-cysteinyl-[HypE protein] + AMP + phosphate + diphosphate + H(+)</text>
        <dbReference type="Rhea" id="RHEA:55636"/>
        <dbReference type="Rhea" id="RHEA-COMP:14247"/>
        <dbReference type="Rhea" id="RHEA-COMP:14392"/>
        <dbReference type="ChEBI" id="CHEBI:15377"/>
        <dbReference type="ChEBI" id="CHEBI:15378"/>
        <dbReference type="ChEBI" id="CHEBI:30616"/>
        <dbReference type="ChEBI" id="CHEBI:33019"/>
        <dbReference type="ChEBI" id="CHEBI:43474"/>
        <dbReference type="ChEBI" id="CHEBI:58228"/>
        <dbReference type="ChEBI" id="CHEBI:76913"/>
        <dbReference type="ChEBI" id="CHEBI:139126"/>
        <dbReference type="ChEBI" id="CHEBI:456215"/>
    </reaction>
</comment>
<dbReference type="GO" id="GO:0008270">
    <property type="term" value="F:zinc ion binding"/>
    <property type="evidence" value="ECO:0007669"/>
    <property type="project" value="UniProtKB-KW"/>
</dbReference>
<evidence type="ECO:0000256" key="2">
    <source>
        <dbReference type="ARBA" id="ARBA00008097"/>
    </source>
</evidence>
<dbReference type="AlphaFoldDB" id="A0A937RME8"/>
<dbReference type="InterPro" id="IPR006070">
    <property type="entry name" value="Sua5-like_dom"/>
</dbReference>
<evidence type="ECO:0000313" key="13">
    <source>
        <dbReference type="EMBL" id="MBL7629979.1"/>
    </source>
</evidence>
<dbReference type="GO" id="GO:0016743">
    <property type="term" value="F:carboxyl- or carbamoyltransferase activity"/>
    <property type="evidence" value="ECO:0007669"/>
    <property type="project" value="UniProtKB-UniRule"/>
</dbReference>
<evidence type="ECO:0000256" key="3">
    <source>
        <dbReference type="ARBA" id="ARBA00022598"/>
    </source>
</evidence>
<feature type="domain" description="YrdC-like" evidence="12">
    <location>
        <begin position="193"/>
        <end position="391"/>
    </location>
</feature>
<keyword evidence="6" id="KW-0862">Zinc</keyword>
<feature type="region of interest" description="Disordered" evidence="10">
    <location>
        <begin position="472"/>
        <end position="496"/>
    </location>
</feature>
<feature type="active site" evidence="9">
    <location>
        <position position="11"/>
    </location>
</feature>
<dbReference type="Proteomes" id="UP000604475">
    <property type="component" value="Unassembled WGS sequence"/>
</dbReference>
<dbReference type="GO" id="GO:0051604">
    <property type="term" value="P:protein maturation"/>
    <property type="evidence" value="ECO:0007669"/>
    <property type="project" value="TreeGrafter"/>
</dbReference>
<evidence type="ECO:0000256" key="10">
    <source>
        <dbReference type="SAM" id="MobiDB-lite"/>
    </source>
</evidence>
<dbReference type="Pfam" id="PF22521">
    <property type="entry name" value="HypF_C_2"/>
    <property type="match status" value="1"/>
</dbReference>
<dbReference type="Gene3D" id="3.90.870.50">
    <property type="match status" value="1"/>
</dbReference>
<evidence type="ECO:0000256" key="6">
    <source>
        <dbReference type="ARBA" id="ARBA00022833"/>
    </source>
</evidence>
<dbReference type="Gene3D" id="3.30.110.120">
    <property type="match status" value="1"/>
</dbReference>
<comment type="similarity">
    <text evidence="2 8">Belongs to the carbamoyltransferase HypF family.</text>
</comment>
<keyword evidence="9" id="KW-0378">Hydrolase</keyword>
<dbReference type="InterPro" id="IPR001792">
    <property type="entry name" value="Acylphosphatase-like_dom"/>
</dbReference>
<dbReference type="NCBIfam" id="TIGR00143">
    <property type="entry name" value="hypF"/>
    <property type="match status" value="1"/>
</dbReference>
<dbReference type="Pfam" id="PF07503">
    <property type="entry name" value="zf-HYPF"/>
    <property type="match status" value="2"/>
</dbReference>
<dbReference type="SUPFAM" id="SSF55821">
    <property type="entry name" value="YrdC/RibB"/>
    <property type="match status" value="1"/>
</dbReference>
<organism evidence="13 14">
    <name type="scientific">Frankia nepalensis</name>
    <dbReference type="NCBI Taxonomy" id="1836974"/>
    <lineage>
        <taxon>Bacteria</taxon>
        <taxon>Bacillati</taxon>
        <taxon>Actinomycetota</taxon>
        <taxon>Actinomycetes</taxon>
        <taxon>Frankiales</taxon>
        <taxon>Frankiaceae</taxon>
        <taxon>Frankia</taxon>
    </lineage>
</organism>
<reference evidence="13" key="1">
    <citation type="submission" date="2020-12" db="EMBL/GenBank/DDBJ databases">
        <title>Genomic characterization of non-nitrogen-fixing Frankia strains.</title>
        <authorList>
            <person name="Carlos-Shanley C."/>
            <person name="Guerra T."/>
            <person name="Hahn D."/>
        </authorList>
    </citation>
    <scope>NUCLEOTIDE SEQUENCE</scope>
    <source>
        <strain evidence="13">CN6</strain>
    </source>
</reference>
<keyword evidence="14" id="KW-1185">Reference proteome</keyword>
<dbReference type="InterPro" id="IPR004421">
    <property type="entry name" value="Carbamoyltransferase_HypF"/>
</dbReference>
<evidence type="ECO:0000313" key="14">
    <source>
        <dbReference type="Proteomes" id="UP000604475"/>
    </source>
</evidence>
<feature type="compositionally biased region" description="Basic and acidic residues" evidence="10">
    <location>
        <begin position="475"/>
        <end position="490"/>
    </location>
</feature>
<dbReference type="PROSITE" id="PS51160">
    <property type="entry name" value="ACYLPHOSPHATASE_3"/>
    <property type="match status" value="1"/>
</dbReference>
<evidence type="ECO:0000259" key="12">
    <source>
        <dbReference type="PROSITE" id="PS51163"/>
    </source>
</evidence>
<dbReference type="InterPro" id="IPR017945">
    <property type="entry name" value="DHBP_synth_RibB-like_a/b_dom"/>
</dbReference>
<feature type="active site" evidence="9">
    <location>
        <position position="29"/>
    </location>
</feature>